<dbReference type="PANTHER" id="PTHR43664:SF1">
    <property type="entry name" value="BETA-METHYLMALYL-COA DEHYDRATASE"/>
    <property type="match status" value="1"/>
</dbReference>
<evidence type="ECO:0000313" key="2">
    <source>
        <dbReference type="EMBL" id="MBB6646379.1"/>
    </source>
</evidence>
<dbReference type="AlphaFoldDB" id="A0A7J9SJT2"/>
<dbReference type="Gene3D" id="3.10.129.10">
    <property type="entry name" value="Hotdog Thioesterase"/>
    <property type="match status" value="1"/>
</dbReference>
<dbReference type="Proteomes" id="UP000546257">
    <property type="component" value="Unassembled WGS sequence"/>
</dbReference>
<gene>
    <name evidence="2" type="ORF">H5V44_08770</name>
</gene>
<dbReference type="EMBL" id="JACKXD010000003">
    <property type="protein sequence ID" value="MBB6646379.1"/>
    <property type="molecule type" value="Genomic_DNA"/>
</dbReference>
<name>A0A7J9SJT2_9EURY</name>
<evidence type="ECO:0000259" key="1">
    <source>
        <dbReference type="Pfam" id="PF01575"/>
    </source>
</evidence>
<dbReference type="CDD" id="cd03454">
    <property type="entry name" value="YdeM"/>
    <property type="match status" value="1"/>
</dbReference>
<dbReference type="Pfam" id="PF01575">
    <property type="entry name" value="MaoC_dehydratas"/>
    <property type="match status" value="1"/>
</dbReference>
<keyword evidence="3" id="KW-1185">Reference proteome</keyword>
<dbReference type="InterPro" id="IPR029069">
    <property type="entry name" value="HotDog_dom_sf"/>
</dbReference>
<protein>
    <submittedName>
        <fullName evidence="2">MaoC family dehydratase</fullName>
    </submittedName>
</protein>
<organism evidence="2 3">
    <name type="scientific">Halobellus ruber</name>
    <dbReference type="NCBI Taxonomy" id="2761102"/>
    <lineage>
        <taxon>Archaea</taxon>
        <taxon>Methanobacteriati</taxon>
        <taxon>Methanobacteriota</taxon>
        <taxon>Stenosarchaea group</taxon>
        <taxon>Halobacteria</taxon>
        <taxon>Halobacteriales</taxon>
        <taxon>Haloferacaceae</taxon>
        <taxon>Halobellus</taxon>
    </lineage>
</organism>
<proteinExistence type="predicted"/>
<accession>A0A7J9SJT2</accession>
<dbReference type="PANTHER" id="PTHR43664">
    <property type="entry name" value="MONOAMINE OXIDASE-RELATED"/>
    <property type="match status" value="1"/>
</dbReference>
<reference evidence="2 3" key="1">
    <citation type="submission" date="2020-08" db="EMBL/GenBank/DDBJ databases">
        <authorList>
            <person name="Seo M.-J."/>
        </authorList>
    </citation>
    <scope>NUCLEOTIDE SEQUENCE [LARGE SCALE GENOMIC DNA]</scope>
    <source>
        <strain evidence="2 3">MBLA0160</strain>
    </source>
</reference>
<dbReference type="InterPro" id="IPR002539">
    <property type="entry name" value="MaoC-like_dom"/>
</dbReference>
<comment type="caution">
    <text evidence="2">The sequence shown here is derived from an EMBL/GenBank/DDBJ whole genome shotgun (WGS) entry which is preliminary data.</text>
</comment>
<evidence type="ECO:0000313" key="3">
    <source>
        <dbReference type="Proteomes" id="UP000546257"/>
    </source>
</evidence>
<dbReference type="SUPFAM" id="SSF54637">
    <property type="entry name" value="Thioesterase/thiol ester dehydrase-isomerase"/>
    <property type="match status" value="1"/>
</dbReference>
<dbReference type="RefSeq" id="WP_185192762.1">
    <property type="nucleotide sequence ID" value="NZ_JACKXD010000003.1"/>
</dbReference>
<dbReference type="InterPro" id="IPR052342">
    <property type="entry name" value="MCH/BMMD"/>
</dbReference>
<sequence>MGRYFEDIDAGETHDLGSYTADREELIEFARRYDPQPIHVDPDAAARTMFGGLIASGWHTAGSCMALLTEGFLNGTASVGSFGLDELRWPSPVRPGDTVSASVEIPETHASGSRDDRGYVDIELHAENGEGEEVLFWDSTNIILTRAGSDKWPFDE</sequence>
<feature type="domain" description="MaoC-like" evidence="1">
    <location>
        <begin position="18"/>
        <end position="107"/>
    </location>
</feature>